<evidence type="ECO:0000256" key="1">
    <source>
        <dbReference type="ARBA" id="ARBA00004496"/>
    </source>
</evidence>
<organism evidence="9 10">
    <name type="scientific">Promicromonospora sukumoe</name>
    <dbReference type="NCBI Taxonomy" id="88382"/>
    <lineage>
        <taxon>Bacteria</taxon>
        <taxon>Bacillati</taxon>
        <taxon>Actinomycetota</taxon>
        <taxon>Actinomycetes</taxon>
        <taxon>Micrococcales</taxon>
        <taxon>Promicromonosporaceae</taxon>
        <taxon>Promicromonospora</taxon>
    </lineage>
</organism>
<keyword evidence="10" id="KW-1185">Reference proteome</keyword>
<dbReference type="InterPro" id="IPR053926">
    <property type="entry name" value="RecX_HTH_1st"/>
</dbReference>
<dbReference type="EMBL" id="JACGWV010000001">
    <property type="protein sequence ID" value="MBA8806915.1"/>
    <property type="molecule type" value="Genomic_DNA"/>
</dbReference>
<reference evidence="9 10" key="1">
    <citation type="submission" date="2020-07" db="EMBL/GenBank/DDBJ databases">
        <title>Sequencing the genomes of 1000 actinobacteria strains.</title>
        <authorList>
            <person name="Klenk H.-P."/>
        </authorList>
    </citation>
    <scope>NUCLEOTIDE SEQUENCE [LARGE SCALE GENOMIC DNA]</scope>
    <source>
        <strain evidence="9 10">DSM 44121</strain>
    </source>
</reference>
<feature type="region of interest" description="Disordered" evidence="6">
    <location>
        <begin position="1"/>
        <end position="57"/>
    </location>
</feature>
<proteinExistence type="inferred from homology"/>
<dbReference type="InterPro" id="IPR053924">
    <property type="entry name" value="RecX_HTH_2nd"/>
</dbReference>
<evidence type="ECO:0000256" key="6">
    <source>
        <dbReference type="SAM" id="MobiDB-lite"/>
    </source>
</evidence>
<dbReference type="Pfam" id="PF02631">
    <property type="entry name" value="RecX_HTH2"/>
    <property type="match status" value="1"/>
</dbReference>
<evidence type="ECO:0000313" key="9">
    <source>
        <dbReference type="EMBL" id="MBA8806915.1"/>
    </source>
</evidence>
<sequence>MGKRRGHPAFAEGSEAAFADGSEEGRRTGGRGRRNGRGGGRDSRERAPRRTVAERLEAGEISRDDAVEKTREVILRMLTAAQKSRRELEQSLARKGYPEDVVVQVLDRFGEVGLVDDATYAETIVRTRHSERGLARRGIAAELRRRGIDEDTAVEALEQLDPDDERAAGARLATKLITRTRSLERQVRVRRAVGSLARKGYAPGLAFELVKDALAAEGEETDDLGYAED</sequence>
<evidence type="ECO:0000259" key="7">
    <source>
        <dbReference type="Pfam" id="PF02631"/>
    </source>
</evidence>
<dbReference type="PANTHER" id="PTHR33602">
    <property type="entry name" value="REGULATORY PROTEIN RECX FAMILY PROTEIN"/>
    <property type="match status" value="1"/>
</dbReference>
<gene>
    <name evidence="5" type="primary">recX</name>
    <name evidence="9" type="ORF">FHX71_000857</name>
</gene>
<dbReference type="InterPro" id="IPR036388">
    <property type="entry name" value="WH-like_DNA-bd_sf"/>
</dbReference>
<feature type="domain" description="RecX second three-helical" evidence="7">
    <location>
        <begin position="116"/>
        <end position="157"/>
    </location>
</feature>
<dbReference type="Gene3D" id="1.10.10.10">
    <property type="entry name" value="Winged helix-like DNA-binding domain superfamily/Winged helix DNA-binding domain"/>
    <property type="match status" value="2"/>
</dbReference>
<dbReference type="GO" id="GO:0005737">
    <property type="term" value="C:cytoplasm"/>
    <property type="evidence" value="ECO:0007669"/>
    <property type="project" value="UniProtKB-SubCell"/>
</dbReference>
<comment type="subcellular location">
    <subcellularLocation>
        <location evidence="1 5">Cytoplasm</location>
    </subcellularLocation>
</comment>
<evidence type="ECO:0000259" key="8">
    <source>
        <dbReference type="Pfam" id="PF21982"/>
    </source>
</evidence>
<evidence type="ECO:0000313" key="10">
    <source>
        <dbReference type="Proteomes" id="UP000540568"/>
    </source>
</evidence>
<evidence type="ECO:0000256" key="3">
    <source>
        <dbReference type="ARBA" id="ARBA00018111"/>
    </source>
</evidence>
<evidence type="ECO:0000256" key="5">
    <source>
        <dbReference type="HAMAP-Rule" id="MF_01114"/>
    </source>
</evidence>
<dbReference type="Proteomes" id="UP000540568">
    <property type="component" value="Unassembled WGS sequence"/>
</dbReference>
<name>A0A7W3J630_9MICO</name>
<dbReference type="AlphaFoldDB" id="A0A7W3J630"/>
<dbReference type="PANTHER" id="PTHR33602:SF1">
    <property type="entry name" value="REGULATORY PROTEIN RECX FAMILY PROTEIN"/>
    <property type="match status" value="1"/>
</dbReference>
<keyword evidence="4 5" id="KW-0963">Cytoplasm</keyword>
<evidence type="ECO:0000256" key="4">
    <source>
        <dbReference type="ARBA" id="ARBA00022490"/>
    </source>
</evidence>
<dbReference type="Pfam" id="PF21982">
    <property type="entry name" value="RecX_HTH1"/>
    <property type="match status" value="1"/>
</dbReference>
<dbReference type="InterPro" id="IPR003783">
    <property type="entry name" value="Regulatory_RecX"/>
</dbReference>
<feature type="compositionally biased region" description="Basic and acidic residues" evidence="6">
    <location>
        <begin position="39"/>
        <end position="57"/>
    </location>
</feature>
<feature type="domain" description="RecX first three-helical" evidence="8">
    <location>
        <begin position="73"/>
        <end position="108"/>
    </location>
</feature>
<protein>
    <recommendedName>
        <fullName evidence="3 5">Regulatory protein RecX</fullName>
    </recommendedName>
</protein>
<comment type="caution">
    <text evidence="9">The sequence shown here is derived from an EMBL/GenBank/DDBJ whole genome shotgun (WGS) entry which is preliminary data.</text>
</comment>
<dbReference type="HAMAP" id="MF_01114">
    <property type="entry name" value="RecX"/>
    <property type="match status" value="1"/>
</dbReference>
<comment type="similarity">
    <text evidence="2 5">Belongs to the RecX family.</text>
</comment>
<evidence type="ECO:0000256" key="2">
    <source>
        <dbReference type="ARBA" id="ARBA00009695"/>
    </source>
</evidence>
<dbReference type="GO" id="GO:0006282">
    <property type="term" value="P:regulation of DNA repair"/>
    <property type="evidence" value="ECO:0007669"/>
    <property type="project" value="UniProtKB-UniRule"/>
</dbReference>
<comment type="function">
    <text evidence="5">Modulates RecA activity.</text>
</comment>
<dbReference type="RefSeq" id="WP_182614574.1">
    <property type="nucleotide sequence ID" value="NZ_BAAATF010000002.1"/>
</dbReference>
<accession>A0A7W3J630</accession>